<organism evidence="2 3">
    <name type="scientific">Paenibacillus woosongensis</name>
    <dbReference type="NCBI Taxonomy" id="307580"/>
    <lineage>
        <taxon>Bacteria</taxon>
        <taxon>Bacillati</taxon>
        <taxon>Bacillota</taxon>
        <taxon>Bacilli</taxon>
        <taxon>Bacillales</taxon>
        <taxon>Paenibacillaceae</taxon>
        <taxon>Paenibacillus</taxon>
    </lineage>
</organism>
<sequence length="301" mass="34371">MKPRKGGVNIKKSYNLYLVLSLSFIVIILISFLVGIKSEIIFGYSVATLIFSVIDLIIVIQEGRDKVSSLKSEDINNTLDEYAGTVNSVLEGVIDNIQDGKRELVNTRKKFYEKLLAQQPVFNLKKKNVKKAMKPVENINELSRDLNFPDGFFDKITKDLKTFNPLKKEIRASKLAWLFSMIGLILVLVSPFIPEEAFVFIFGKNFSSAGTYLVLLSLSIIFLTSYFRNKYEEQVIELQKLQYSSILGQFEKIKFQMEFSMKDLNEALNASGQEFEEVIELIASSVEKVRETKEEKKLGLK</sequence>
<keyword evidence="1" id="KW-0812">Transmembrane</keyword>
<dbReference type="AlphaFoldDB" id="A0A7X3CPR7"/>
<evidence type="ECO:0000313" key="2">
    <source>
        <dbReference type="EMBL" id="MUG46305.1"/>
    </source>
</evidence>
<comment type="caution">
    <text evidence="2">The sequence shown here is derived from an EMBL/GenBank/DDBJ whole genome shotgun (WGS) entry which is preliminary data.</text>
</comment>
<dbReference type="EMBL" id="WNZW01000005">
    <property type="protein sequence ID" value="MUG46305.1"/>
    <property type="molecule type" value="Genomic_DNA"/>
</dbReference>
<protein>
    <submittedName>
        <fullName evidence="2">Uncharacterized protein</fullName>
    </submittedName>
</protein>
<name>A0A7X3CPR7_9BACL</name>
<feature type="transmembrane region" description="Helical" evidence="1">
    <location>
        <begin position="206"/>
        <end position="227"/>
    </location>
</feature>
<keyword evidence="1" id="KW-0472">Membrane</keyword>
<proteinExistence type="predicted"/>
<feature type="transmembrane region" description="Helical" evidence="1">
    <location>
        <begin position="40"/>
        <end position="60"/>
    </location>
</feature>
<accession>A0A7X3CPR7</accession>
<evidence type="ECO:0000313" key="3">
    <source>
        <dbReference type="Proteomes" id="UP000447876"/>
    </source>
</evidence>
<dbReference type="Proteomes" id="UP000447876">
    <property type="component" value="Unassembled WGS sequence"/>
</dbReference>
<feature type="transmembrane region" description="Helical" evidence="1">
    <location>
        <begin position="175"/>
        <end position="194"/>
    </location>
</feature>
<evidence type="ECO:0000256" key="1">
    <source>
        <dbReference type="SAM" id="Phobius"/>
    </source>
</evidence>
<gene>
    <name evidence="2" type="ORF">GNP95_15030</name>
</gene>
<dbReference type="RefSeq" id="WP_155611694.1">
    <property type="nucleotide sequence ID" value="NZ_WNZW01000005.1"/>
</dbReference>
<keyword evidence="1" id="KW-1133">Transmembrane helix</keyword>
<feature type="transmembrane region" description="Helical" evidence="1">
    <location>
        <begin position="14"/>
        <end position="34"/>
    </location>
</feature>
<reference evidence="2 3" key="1">
    <citation type="submission" date="2019-11" db="EMBL/GenBank/DDBJ databases">
        <title>Draft genome sequences of five Paenibacillus species of dairy origin.</title>
        <authorList>
            <person name="Olajide A.M."/>
            <person name="Chen S."/>
            <person name="Lapointe G."/>
        </authorList>
    </citation>
    <scope>NUCLEOTIDE SEQUENCE [LARGE SCALE GENOMIC DNA]</scope>
    <source>
        <strain evidence="2 3">12CR55</strain>
    </source>
</reference>